<feature type="region of interest" description="Disordered" evidence="1">
    <location>
        <begin position="469"/>
        <end position="500"/>
    </location>
</feature>
<dbReference type="AlphaFoldDB" id="A0A7E4ZY96"/>
<sequence>MPSSSGVLPGSSGLRASTISLPAGGAGGPRLLNDEDRWAEDFRPSSTIDLAIDFTRPDGSRTRPLLIDGKRLYVDEHYVSVWSPVLRSWCIECPDRELILANVKYEDVLELLQAIHPTYKDVDEQTVHILLPLAFDYQMDGMLHRCECFLINHKLPFLEKVWLADRYQLNRLLALLLRELKPNHKLDLTGTRYYGLSDRVKVLLLERMHGSPAPDEIPEAPVDMEAFVCSNELNFAVVRAKTGRSYFVNPYYVAAWSTVFQERLISNLNSQPDDIYCPITHEELKAFLMAIYPPQLRITETNIAVVLIAACKMESHGLLRKCAQMLLSPFTQLSVFVRLSLLDRCKMFDLLDKCLLMVQKPEHIMEMSQQQTYECLSTRAKAAMMDRFTVLTHKPGMLLHNCLKCRAPSACSEVVWQCPQCKTQSNDPKVIQQAQAAAAATQQMQGVSITGQNTGTGYSGQSGSNYYGSSSTGYGNNGYPGSTSHIPGQQQQQSQLQGPAALPGALGNVVTSTAGQIAQKAGGFFNMTRRNQ</sequence>
<dbReference type="PANTHER" id="PTHR22744:SF17">
    <property type="entry name" value="BTB DOMAIN-CONTAINING PROTEIN"/>
    <property type="match status" value="1"/>
</dbReference>
<dbReference type="SMART" id="SM00225">
    <property type="entry name" value="BTB"/>
    <property type="match status" value="2"/>
</dbReference>
<dbReference type="PANTHER" id="PTHR22744">
    <property type="entry name" value="HELIX LOOP HELIX PROTEIN 21-RELATED"/>
    <property type="match status" value="1"/>
</dbReference>
<dbReference type="SUPFAM" id="SSF54695">
    <property type="entry name" value="POZ domain"/>
    <property type="match status" value="2"/>
</dbReference>
<dbReference type="WBParaSite" id="Pan_g2692.t1">
    <property type="protein sequence ID" value="Pan_g2692.t1"/>
    <property type="gene ID" value="Pan_g2692"/>
</dbReference>
<dbReference type="Pfam" id="PF00651">
    <property type="entry name" value="BTB"/>
    <property type="match status" value="2"/>
</dbReference>
<accession>A0A7E4ZY96</accession>
<evidence type="ECO:0000256" key="1">
    <source>
        <dbReference type="SAM" id="MobiDB-lite"/>
    </source>
</evidence>
<name>A0A7E4ZY96_PANRE</name>
<dbReference type="Gene3D" id="3.30.710.10">
    <property type="entry name" value="Potassium Channel Kv1.1, Chain A"/>
    <property type="match status" value="2"/>
</dbReference>
<feature type="domain" description="BTB" evidence="2">
    <location>
        <begin position="61"/>
        <end position="154"/>
    </location>
</feature>
<evidence type="ECO:0000313" key="4">
    <source>
        <dbReference type="WBParaSite" id="Pan_g2692.t1"/>
    </source>
</evidence>
<reference evidence="4" key="2">
    <citation type="submission" date="2020-10" db="UniProtKB">
        <authorList>
            <consortium name="WormBaseParasite"/>
        </authorList>
    </citation>
    <scope>IDENTIFICATION</scope>
</reference>
<evidence type="ECO:0000313" key="3">
    <source>
        <dbReference type="Proteomes" id="UP000492821"/>
    </source>
</evidence>
<dbReference type="Proteomes" id="UP000492821">
    <property type="component" value="Unassembled WGS sequence"/>
</dbReference>
<protein>
    <submittedName>
        <fullName evidence="4">BTB domain-containing protein</fullName>
    </submittedName>
</protein>
<feature type="domain" description="BTB" evidence="2">
    <location>
        <begin position="234"/>
        <end position="330"/>
    </location>
</feature>
<organism evidence="3 4">
    <name type="scientific">Panagrellus redivivus</name>
    <name type="common">Microworm</name>
    <dbReference type="NCBI Taxonomy" id="6233"/>
    <lineage>
        <taxon>Eukaryota</taxon>
        <taxon>Metazoa</taxon>
        <taxon>Ecdysozoa</taxon>
        <taxon>Nematoda</taxon>
        <taxon>Chromadorea</taxon>
        <taxon>Rhabditida</taxon>
        <taxon>Tylenchina</taxon>
        <taxon>Panagrolaimomorpha</taxon>
        <taxon>Panagrolaimoidea</taxon>
        <taxon>Panagrolaimidae</taxon>
        <taxon>Panagrellus</taxon>
    </lineage>
</organism>
<dbReference type="InterPro" id="IPR000210">
    <property type="entry name" value="BTB/POZ_dom"/>
</dbReference>
<keyword evidence="3" id="KW-1185">Reference proteome</keyword>
<dbReference type="InterPro" id="IPR011333">
    <property type="entry name" value="SKP1/BTB/POZ_sf"/>
</dbReference>
<reference evidence="3" key="1">
    <citation type="journal article" date="2013" name="Genetics">
        <title>The draft genome and transcriptome of Panagrellus redivivus are shaped by the harsh demands of a free-living lifestyle.</title>
        <authorList>
            <person name="Srinivasan J."/>
            <person name="Dillman A.R."/>
            <person name="Macchietto M.G."/>
            <person name="Heikkinen L."/>
            <person name="Lakso M."/>
            <person name="Fracchia K.M."/>
            <person name="Antoshechkin I."/>
            <person name="Mortazavi A."/>
            <person name="Wong G."/>
            <person name="Sternberg P.W."/>
        </authorList>
    </citation>
    <scope>NUCLEOTIDE SEQUENCE [LARGE SCALE GENOMIC DNA]</scope>
    <source>
        <strain evidence="3">MT8872</strain>
    </source>
</reference>
<proteinExistence type="predicted"/>
<evidence type="ECO:0000259" key="2">
    <source>
        <dbReference type="SMART" id="SM00225"/>
    </source>
</evidence>